<reference evidence="1" key="1">
    <citation type="journal article" date="2019" name="bioRxiv">
        <title>The Genome of the Zebra Mussel, Dreissena polymorpha: A Resource for Invasive Species Research.</title>
        <authorList>
            <person name="McCartney M.A."/>
            <person name="Auch B."/>
            <person name="Kono T."/>
            <person name="Mallez S."/>
            <person name="Zhang Y."/>
            <person name="Obille A."/>
            <person name="Becker A."/>
            <person name="Abrahante J.E."/>
            <person name="Garbe J."/>
            <person name="Badalamenti J.P."/>
            <person name="Herman A."/>
            <person name="Mangelson H."/>
            <person name="Liachko I."/>
            <person name="Sullivan S."/>
            <person name="Sone E.D."/>
            <person name="Koren S."/>
            <person name="Silverstein K.A.T."/>
            <person name="Beckman K.B."/>
            <person name="Gohl D.M."/>
        </authorList>
    </citation>
    <scope>NUCLEOTIDE SEQUENCE</scope>
    <source>
        <strain evidence="1">Duluth1</strain>
        <tissue evidence="1">Whole animal</tissue>
    </source>
</reference>
<keyword evidence="2" id="KW-1185">Reference proteome</keyword>
<reference evidence="1" key="2">
    <citation type="submission" date="2020-11" db="EMBL/GenBank/DDBJ databases">
        <authorList>
            <person name="McCartney M.A."/>
            <person name="Auch B."/>
            <person name="Kono T."/>
            <person name="Mallez S."/>
            <person name="Becker A."/>
            <person name="Gohl D.M."/>
            <person name="Silverstein K.A.T."/>
            <person name="Koren S."/>
            <person name="Bechman K.B."/>
            <person name="Herman A."/>
            <person name="Abrahante J.E."/>
            <person name="Garbe J."/>
        </authorList>
    </citation>
    <scope>NUCLEOTIDE SEQUENCE</scope>
    <source>
        <strain evidence="1">Duluth1</strain>
        <tissue evidence="1">Whole animal</tissue>
    </source>
</reference>
<dbReference type="EMBL" id="JAIWYP010000001">
    <property type="protein sequence ID" value="KAH3882522.1"/>
    <property type="molecule type" value="Genomic_DNA"/>
</dbReference>
<evidence type="ECO:0000313" key="2">
    <source>
        <dbReference type="Proteomes" id="UP000828390"/>
    </source>
</evidence>
<protein>
    <submittedName>
        <fullName evidence="1">Uncharacterized protein</fullName>
    </submittedName>
</protein>
<comment type="caution">
    <text evidence="1">The sequence shown here is derived from an EMBL/GenBank/DDBJ whole genome shotgun (WGS) entry which is preliminary data.</text>
</comment>
<organism evidence="1 2">
    <name type="scientific">Dreissena polymorpha</name>
    <name type="common">Zebra mussel</name>
    <name type="synonym">Mytilus polymorpha</name>
    <dbReference type="NCBI Taxonomy" id="45954"/>
    <lineage>
        <taxon>Eukaryota</taxon>
        <taxon>Metazoa</taxon>
        <taxon>Spiralia</taxon>
        <taxon>Lophotrochozoa</taxon>
        <taxon>Mollusca</taxon>
        <taxon>Bivalvia</taxon>
        <taxon>Autobranchia</taxon>
        <taxon>Heteroconchia</taxon>
        <taxon>Euheterodonta</taxon>
        <taxon>Imparidentia</taxon>
        <taxon>Neoheterodontei</taxon>
        <taxon>Myida</taxon>
        <taxon>Dreissenoidea</taxon>
        <taxon>Dreissenidae</taxon>
        <taxon>Dreissena</taxon>
    </lineage>
</organism>
<dbReference type="Proteomes" id="UP000828390">
    <property type="component" value="Unassembled WGS sequence"/>
</dbReference>
<name>A0A9D4MWK1_DREPO</name>
<proteinExistence type="predicted"/>
<evidence type="ECO:0000313" key="1">
    <source>
        <dbReference type="EMBL" id="KAH3882522.1"/>
    </source>
</evidence>
<dbReference type="AlphaFoldDB" id="A0A9D4MWK1"/>
<sequence length="56" mass="6286">MIYSVEGLLWIQHNHTSEQALRGLSTYMIRQVNKTGVSGVVPPEATLILIQQTLLH</sequence>
<gene>
    <name evidence="1" type="ORF">DPMN_006463</name>
</gene>
<accession>A0A9D4MWK1</accession>